<proteinExistence type="predicted"/>
<dbReference type="CDD" id="cd03360">
    <property type="entry name" value="LbH_AT_putative"/>
    <property type="match status" value="1"/>
</dbReference>
<keyword evidence="7" id="KW-1185">Reference proteome</keyword>
<dbReference type="GO" id="GO:0016740">
    <property type="term" value="F:transferase activity"/>
    <property type="evidence" value="ECO:0007669"/>
    <property type="project" value="UniProtKB-KW"/>
</dbReference>
<organism evidence="6 7">
    <name type="scientific">Paenibacillus roseopurpureus</name>
    <dbReference type="NCBI Taxonomy" id="2918901"/>
    <lineage>
        <taxon>Bacteria</taxon>
        <taxon>Bacillati</taxon>
        <taxon>Bacillota</taxon>
        <taxon>Bacilli</taxon>
        <taxon>Bacillales</taxon>
        <taxon>Paenibacillaceae</taxon>
        <taxon>Paenibacillus</taxon>
    </lineage>
</organism>
<feature type="active site" description="Proton acceptor" evidence="3">
    <location>
        <position position="140"/>
    </location>
</feature>
<dbReference type="InterPro" id="IPR001451">
    <property type="entry name" value="Hexapep"/>
</dbReference>
<dbReference type="SUPFAM" id="SSF51161">
    <property type="entry name" value="Trimeric LpxA-like enzymes"/>
    <property type="match status" value="1"/>
</dbReference>
<dbReference type="KEGG" id="proo:MJB10_22215"/>
<dbReference type="AlphaFoldDB" id="A0AA96LKY6"/>
<evidence type="ECO:0000259" key="5">
    <source>
        <dbReference type="Pfam" id="PF17836"/>
    </source>
</evidence>
<keyword evidence="2" id="KW-0677">Repeat</keyword>
<reference evidence="6" key="1">
    <citation type="submission" date="2022-02" db="EMBL/GenBank/DDBJ databases">
        <title>Paenibacillus sp. MBLB1832 Whole Genome Shotgun Sequencing.</title>
        <authorList>
            <person name="Hwang C.Y."/>
            <person name="Cho E.-S."/>
            <person name="Seo M.-J."/>
        </authorList>
    </citation>
    <scope>NUCLEOTIDE SEQUENCE</scope>
    <source>
        <strain evidence="6">MBLB1832</strain>
    </source>
</reference>
<dbReference type="InterPro" id="IPR041561">
    <property type="entry name" value="PglD_N"/>
</dbReference>
<dbReference type="Pfam" id="PF00132">
    <property type="entry name" value="Hexapep"/>
    <property type="match status" value="2"/>
</dbReference>
<dbReference type="InterPro" id="IPR020019">
    <property type="entry name" value="AcTrfase_PglD-like"/>
</dbReference>
<evidence type="ECO:0000256" key="1">
    <source>
        <dbReference type="ARBA" id="ARBA00022679"/>
    </source>
</evidence>
<feature type="binding site" evidence="4">
    <location>
        <position position="149"/>
    </location>
    <ligand>
        <name>acetyl-CoA</name>
        <dbReference type="ChEBI" id="CHEBI:57288"/>
    </ligand>
</feature>
<evidence type="ECO:0000256" key="4">
    <source>
        <dbReference type="PIRSR" id="PIRSR620019-2"/>
    </source>
</evidence>
<dbReference type="PANTHER" id="PTHR43300">
    <property type="entry name" value="ACETYLTRANSFERASE"/>
    <property type="match status" value="1"/>
</dbReference>
<evidence type="ECO:0000313" key="7">
    <source>
        <dbReference type="Proteomes" id="UP001304650"/>
    </source>
</evidence>
<gene>
    <name evidence="6" type="ORF">MJB10_22215</name>
</gene>
<dbReference type="NCBIfam" id="TIGR03570">
    <property type="entry name" value="NeuD_NnaD"/>
    <property type="match status" value="1"/>
</dbReference>
<accession>A0AA96LKY6</accession>
<dbReference type="PROSITE" id="PS00101">
    <property type="entry name" value="HEXAPEP_TRANSFERASES"/>
    <property type="match status" value="1"/>
</dbReference>
<dbReference type="Gene3D" id="2.160.10.10">
    <property type="entry name" value="Hexapeptide repeat proteins"/>
    <property type="match status" value="1"/>
</dbReference>
<dbReference type="EMBL" id="CP130319">
    <property type="protein sequence ID" value="WNR43787.1"/>
    <property type="molecule type" value="Genomic_DNA"/>
</dbReference>
<dbReference type="InterPro" id="IPR011004">
    <property type="entry name" value="Trimer_LpxA-like_sf"/>
</dbReference>
<feature type="binding site" evidence="4">
    <location>
        <position position="73"/>
    </location>
    <ligand>
        <name>substrate</name>
    </ligand>
</feature>
<evidence type="ECO:0000313" key="6">
    <source>
        <dbReference type="EMBL" id="WNR43787.1"/>
    </source>
</evidence>
<evidence type="ECO:0000256" key="2">
    <source>
        <dbReference type="ARBA" id="ARBA00022737"/>
    </source>
</evidence>
<dbReference type="InterPro" id="IPR018357">
    <property type="entry name" value="Hexapep_transf_CS"/>
</dbReference>
<name>A0AA96LKY6_9BACL</name>
<evidence type="ECO:0000256" key="3">
    <source>
        <dbReference type="PIRSR" id="PIRSR620019-1"/>
    </source>
</evidence>
<dbReference type="Pfam" id="PF17836">
    <property type="entry name" value="PglD_N"/>
    <property type="match status" value="1"/>
</dbReference>
<feature type="site" description="Increases basicity of active site His" evidence="3">
    <location>
        <position position="141"/>
    </location>
</feature>
<feature type="domain" description="PglD N-terminal" evidence="5">
    <location>
        <begin position="6"/>
        <end position="85"/>
    </location>
</feature>
<dbReference type="PANTHER" id="PTHR43300:SF7">
    <property type="entry name" value="UDP-N-ACETYLBACILLOSAMINE N-ACETYLTRANSFERASE"/>
    <property type="match status" value="1"/>
</dbReference>
<dbReference type="InterPro" id="IPR050179">
    <property type="entry name" value="Trans_hexapeptide_repeat"/>
</dbReference>
<dbReference type="Gene3D" id="3.40.50.20">
    <property type="match status" value="1"/>
</dbReference>
<dbReference type="Proteomes" id="UP001304650">
    <property type="component" value="Chromosome"/>
</dbReference>
<keyword evidence="1" id="KW-0808">Transferase</keyword>
<dbReference type="RefSeq" id="WP_314798588.1">
    <property type="nucleotide sequence ID" value="NZ_CP130319.1"/>
</dbReference>
<sequence length="217" mass="23227">MFVDHEIIVIGEGGHSKVIREIIQSQQNYRIHAILDDKYAELYEHEGIYKGPSTSFHTLLARNKQLKCVIAIGNNEIRKSIIDRLGLTSEQFITLVHETAVVSATAIIGQGTVVMANTVIHADAHIGDHAIINTGAIVEHDCNLANYVHLAPRATLTGGVVIKEGTFVGAGATIIPGIAIGEWTLVGAGATVIHDVPAYRTAVGTPARIIDKANRSS</sequence>
<protein>
    <submittedName>
        <fullName evidence="6">Acetyltransferase</fullName>
    </submittedName>
</protein>